<accession>A0A6L9S5M6</accession>
<dbReference type="Proteomes" id="UP000475214">
    <property type="component" value="Unassembled WGS sequence"/>
</dbReference>
<keyword evidence="3" id="KW-0010">Activator</keyword>
<dbReference type="SMART" id="SM00342">
    <property type="entry name" value="HTH_ARAC"/>
    <property type="match status" value="1"/>
</dbReference>
<dbReference type="PANTHER" id="PTHR46796">
    <property type="entry name" value="HTH-TYPE TRANSCRIPTIONAL ACTIVATOR RHAS-RELATED"/>
    <property type="match status" value="1"/>
</dbReference>
<dbReference type="InterPro" id="IPR003313">
    <property type="entry name" value="AraC-bd"/>
</dbReference>
<keyword evidence="4" id="KW-0804">Transcription</keyword>
<keyword evidence="7" id="KW-1185">Reference proteome</keyword>
<dbReference type="SUPFAM" id="SSF51215">
    <property type="entry name" value="Regulatory protein AraC"/>
    <property type="match status" value="1"/>
</dbReference>
<proteinExistence type="predicted"/>
<keyword evidence="1" id="KW-0805">Transcription regulation</keyword>
<dbReference type="InterPro" id="IPR050204">
    <property type="entry name" value="AraC_XylS_family_regulators"/>
</dbReference>
<dbReference type="InterPro" id="IPR009057">
    <property type="entry name" value="Homeodomain-like_sf"/>
</dbReference>
<dbReference type="PROSITE" id="PS01124">
    <property type="entry name" value="HTH_ARAC_FAMILY_2"/>
    <property type="match status" value="1"/>
</dbReference>
<protein>
    <submittedName>
        <fullName evidence="6">AraC family transcriptional regulator</fullName>
    </submittedName>
</protein>
<dbReference type="RefSeq" id="WP_163735994.1">
    <property type="nucleotide sequence ID" value="NZ_JAAGOA010000005.1"/>
</dbReference>
<dbReference type="GO" id="GO:0003700">
    <property type="term" value="F:DNA-binding transcription factor activity"/>
    <property type="evidence" value="ECO:0007669"/>
    <property type="project" value="InterPro"/>
</dbReference>
<evidence type="ECO:0000256" key="1">
    <source>
        <dbReference type="ARBA" id="ARBA00023015"/>
    </source>
</evidence>
<name>A0A6L9S5M6_9ACTN</name>
<dbReference type="Pfam" id="PF12833">
    <property type="entry name" value="HTH_18"/>
    <property type="match status" value="1"/>
</dbReference>
<evidence type="ECO:0000313" key="6">
    <source>
        <dbReference type="EMBL" id="NEE00389.1"/>
    </source>
</evidence>
<reference evidence="6 7" key="1">
    <citation type="submission" date="2020-02" db="EMBL/GenBank/DDBJ databases">
        <authorList>
            <person name="Li X.-J."/>
            <person name="Han X.-M."/>
        </authorList>
    </citation>
    <scope>NUCLEOTIDE SEQUENCE [LARGE SCALE GENOMIC DNA]</scope>
    <source>
        <strain evidence="6 7">CCTCC AB 2017055</strain>
    </source>
</reference>
<dbReference type="InterPro" id="IPR018062">
    <property type="entry name" value="HTH_AraC-typ_CS"/>
</dbReference>
<dbReference type="InterPro" id="IPR020449">
    <property type="entry name" value="Tscrpt_reg_AraC-type_HTH"/>
</dbReference>
<evidence type="ECO:0000256" key="2">
    <source>
        <dbReference type="ARBA" id="ARBA00023125"/>
    </source>
</evidence>
<dbReference type="PROSITE" id="PS00041">
    <property type="entry name" value="HTH_ARAC_FAMILY_1"/>
    <property type="match status" value="1"/>
</dbReference>
<dbReference type="EMBL" id="JAAGOA010000005">
    <property type="protein sequence ID" value="NEE00389.1"/>
    <property type="molecule type" value="Genomic_DNA"/>
</dbReference>
<dbReference type="InterPro" id="IPR018060">
    <property type="entry name" value="HTH_AraC"/>
</dbReference>
<keyword evidence="2" id="KW-0238">DNA-binding</keyword>
<evidence type="ECO:0000259" key="5">
    <source>
        <dbReference type="PROSITE" id="PS01124"/>
    </source>
</evidence>
<comment type="caution">
    <text evidence="6">The sequence shown here is derived from an EMBL/GenBank/DDBJ whole genome shotgun (WGS) entry which is preliminary data.</text>
</comment>
<organism evidence="6 7">
    <name type="scientific">Phytoactinopolyspora halotolerans</name>
    <dbReference type="NCBI Taxonomy" id="1981512"/>
    <lineage>
        <taxon>Bacteria</taxon>
        <taxon>Bacillati</taxon>
        <taxon>Actinomycetota</taxon>
        <taxon>Actinomycetes</taxon>
        <taxon>Jiangellales</taxon>
        <taxon>Jiangellaceae</taxon>
        <taxon>Phytoactinopolyspora</taxon>
    </lineage>
</organism>
<feature type="domain" description="HTH araC/xylS-type" evidence="5">
    <location>
        <begin position="168"/>
        <end position="258"/>
    </location>
</feature>
<sequence>MRGATADASLGRVLFAGAIPDGAGLGGPRTLDVYAFVFLVSGEGRYRDARGTQRRLTAGSTITVFPGLEHNYGPEPGERWTERYVLFDGPLPRLLEKQGVLDRSRPVGMLRPVDTWLPAMEAITDPVPGGTRSAFLELSRLQTLLAAASLEADVPSASSWFHDACLLLAREPGLDLHGVAASIGMPYERFRKRFTAIAGESPGRWRMRRRMDEAARLLQQGGWTIREIARHLGFSDEFAFSRRFKDVFGVPPSTFRASLPQVRASPEPD</sequence>
<dbReference type="InterPro" id="IPR037923">
    <property type="entry name" value="HTH-like"/>
</dbReference>
<dbReference type="AlphaFoldDB" id="A0A6L9S5M6"/>
<dbReference type="Pfam" id="PF02311">
    <property type="entry name" value="AraC_binding"/>
    <property type="match status" value="1"/>
</dbReference>
<dbReference type="SUPFAM" id="SSF46689">
    <property type="entry name" value="Homeodomain-like"/>
    <property type="match status" value="1"/>
</dbReference>
<evidence type="ECO:0000256" key="3">
    <source>
        <dbReference type="ARBA" id="ARBA00023159"/>
    </source>
</evidence>
<evidence type="ECO:0000313" key="7">
    <source>
        <dbReference type="Proteomes" id="UP000475214"/>
    </source>
</evidence>
<dbReference type="GO" id="GO:0043565">
    <property type="term" value="F:sequence-specific DNA binding"/>
    <property type="evidence" value="ECO:0007669"/>
    <property type="project" value="InterPro"/>
</dbReference>
<dbReference type="PRINTS" id="PR00032">
    <property type="entry name" value="HTHARAC"/>
</dbReference>
<evidence type="ECO:0000256" key="4">
    <source>
        <dbReference type="ARBA" id="ARBA00023163"/>
    </source>
</evidence>
<gene>
    <name evidence="6" type="ORF">G1H10_09425</name>
</gene>
<dbReference type="Gene3D" id="1.10.10.60">
    <property type="entry name" value="Homeodomain-like"/>
    <property type="match status" value="2"/>
</dbReference>